<evidence type="ECO:0000313" key="2">
    <source>
        <dbReference type="EMBL" id="OSX72310.1"/>
    </source>
</evidence>
<reference evidence="1 3" key="1">
    <citation type="submission" date="2017-03" db="EMBL/GenBank/DDBJ databases">
        <title>WGS assembly of Porphyra umbilicalis.</title>
        <authorList>
            <person name="Brawley S.H."/>
            <person name="Blouin N.A."/>
            <person name="Ficko-Blean E."/>
            <person name="Wheeler G.L."/>
            <person name="Lohr M."/>
            <person name="Goodson H.V."/>
            <person name="Jenkins J.W."/>
            <person name="Blaby-Haas C.E."/>
            <person name="Helliwell K.E."/>
            <person name="Chan C."/>
            <person name="Marriage T."/>
            <person name="Bhattacharya D."/>
            <person name="Klein A.S."/>
            <person name="Badis Y."/>
            <person name="Brodie J."/>
            <person name="Cao Y."/>
            <person name="Collen J."/>
            <person name="Dittami S.M."/>
            <person name="Gachon C.M."/>
            <person name="Green B.R."/>
            <person name="Karpowicz S."/>
            <person name="Kim J.W."/>
            <person name="Kudahl U."/>
            <person name="Lin S."/>
            <person name="Michel G."/>
            <person name="Mittag M."/>
            <person name="Olson B.J."/>
            <person name="Pangilinan J."/>
            <person name="Peng Y."/>
            <person name="Qiu H."/>
            <person name="Shu S."/>
            <person name="Singer J.T."/>
            <person name="Smith A.G."/>
            <person name="Sprecher B.N."/>
            <person name="Wagner V."/>
            <person name="Wang W."/>
            <person name="Wang Z.-Y."/>
            <person name="Yan J."/>
            <person name="Yarish C."/>
            <person name="Zoeuner-Riek S."/>
            <person name="Zhuang Y."/>
            <person name="Zou Y."/>
            <person name="Lindquist E.A."/>
            <person name="Grimwood J."/>
            <person name="Barry K."/>
            <person name="Rokhsar D.S."/>
            <person name="Schmutz J."/>
            <person name="Stiller J.W."/>
            <person name="Grossman A.R."/>
            <person name="Prochnik S.E."/>
        </authorList>
    </citation>
    <scope>NUCLEOTIDE SEQUENCE [LARGE SCALE GENOMIC DNA]</scope>
    <source>
        <strain evidence="1">4086291</strain>
    </source>
</reference>
<dbReference type="AlphaFoldDB" id="A0A1X6NM52"/>
<organism evidence="1 3">
    <name type="scientific">Porphyra umbilicalis</name>
    <name type="common">Purple laver</name>
    <name type="synonym">Red alga</name>
    <dbReference type="NCBI Taxonomy" id="2786"/>
    <lineage>
        <taxon>Eukaryota</taxon>
        <taxon>Rhodophyta</taxon>
        <taxon>Bangiophyceae</taxon>
        <taxon>Bangiales</taxon>
        <taxon>Bangiaceae</taxon>
        <taxon>Porphyra</taxon>
    </lineage>
</organism>
<protein>
    <submittedName>
        <fullName evidence="1">Uncharacterized protein</fullName>
    </submittedName>
</protein>
<gene>
    <name evidence="2" type="ORF">BU14_0446s0005</name>
    <name evidence="1" type="ORF">BU14_1289s0002</name>
</gene>
<evidence type="ECO:0000313" key="1">
    <source>
        <dbReference type="EMBL" id="OSX69667.1"/>
    </source>
</evidence>
<proteinExistence type="predicted"/>
<accession>A0A1X6NM52</accession>
<keyword evidence="3" id="KW-1185">Reference proteome</keyword>
<evidence type="ECO:0000313" key="3">
    <source>
        <dbReference type="Proteomes" id="UP000218209"/>
    </source>
</evidence>
<dbReference type="EMBL" id="KV919069">
    <property type="protein sequence ID" value="OSX72310.1"/>
    <property type="molecule type" value="Genomic_DNA"/>
</dbReference>
<name>A0A1X6NM52_PORUM</name>
<dbReference type="Proteomes" id="UP000218209">
    <property type="component" value="Unassembled WGS sequence"/>
</dbReference>
<dbReference type="PROSITE" id="PS51257">
    <property type="entry name" value="PROKAR_LIPOPROTEIN"/>
    <property type="match status" value="1"/>
</dbReference>
<dbReference type="EMBL" id="KV919448">
    <property type="protein sequence ID" value="OSX69667.1"/>
    <property type="molecule type" value="Genomic_DNA"/>
</dbReference>
<sequence length="34" mass="3681">MIRHSRIVGMSSLSCICSYFVAISCAASADRFVV</sequence>